<dbReference type="OrthoDB" id="5296287at2759"/>
<dbReference type="InterPro" id="IPR020846">
    <property type="entry name" value="MFS_dom"/>
</dbReference>
<dbReference type="WBParaSite" id="SRAE_1000316000.1">
    <property type="protein sequence ID" value="SRAE_1000316000.1"/>
    <property type="gene ID" value="WBGene00259777"/>
</dbReference>
<dbReference type="Proteomes" id="UP000035682">
    <property type="component" value="Unplaced"/>
</dbReference>
<dbReference type="AlphaFoldDB" id="A0A090L5A4"/>
<feature type="transmembrane region" description="Helical" evidence="5">
    <location>
        <begin position="479"/>
        <end position="498"/>
    </location>
</feature>
<evidence type="ECO:0000256" key="5">
    <source>
        <dbReference type="SAM" id="Phobius"/>
    </source>
</evidence>
<sequence length="541" mass="61798">MLLEKRFQECTHNSSYTARRNMTNDIVVFESCHNILFSGDDNELFNENITPINKKKSLKNYEDLISVDRIMENEKRKNELICEEILEKLGSYNPYSLFIMISMAILWALAAMNLMISAFIVDLTYANTSSNNIIDTFQLIEDKSYLVNMFSSSFMFGSVIGGIVIPIFADYFGRKTNVGWCTFILGAAGCGIAFVNKYYHVLILRFIQGVAFHGTIATNWVLSYESVSIKIRSFSALIFGVIWVVGYCVIAPLAYYFTDWRDFCFFTALPTLIFSFIVFATIPESLGFLIYKKRMDDIKKWLKYNKKFSKFFGKKNFIDIDNLINSISNNTNESRIEDTEKLSIIRKVANFFTTKKILFLNLIIFAFVWTTDTVIYYALSFFSTNLSGNMYINYVLSGLVECPSYLVVPFFLDYFGRKGLTFIMHFIASIALFLGLIIGQDQHIIYLLIWLTGKFCISCTFTSIFVYGSEIFPTSYRNVLLGFCAVISRFGGIIAPFSKSLDVLWPKASIALFASIALLAALLSLILPETGKIKTFIRKKK</sequence>
<reference evidence="7 8" key="1">
    <citation type="submission" date="2014-09" db="EMBL/GenBank/DDBJ databases">
        <authorList>
            <person name="Martin A.A."/>
        </authorList>
    </citation>
    <scope>NUCLEOTIDE SEQUENCE</scope>
    <source>
        <strain evidence="8">ED321</strain>
        <strain evidence="7">ED321 Heterogonic</strain>
    </source>
</reference>
<dbReference type="InterPro" id="IPR036259">
    <property type="entry name" value="MFS_trans_sf"/>
</dbReference>
<name>A0A090L5A4_STRRB</name>
<dbReference type="InterPro" id="IPR011701">
    <property type="entry name" value="MFS"/>
</dbReference>
<feature type="transmembrane region" description="Helical" evidence="5">
    <location>
        <begin position="269"/>
        <end position="291"/>
    </location>
</feature>
<dbReference type="Gene3D" id="1.20.1250.20">
    <property type="entry name" value="MFS general substrate transporter like domains"/>
    <property type="match status" value="1"/>
</dbReference>
<comment type="subcellular location">
    <subcellularLocation>
        <location evidence="1">Membrane</location>
        <topology evidence="1">Multi-pass membrane protein</topology>
    </subcellularLocation>
</comment>
<accession>A0A090L5A4</accession>
<feature type="domain" description="Major facilitator superfamily (MFS) profile" evidence="6">
    <location>
        <begin position="99"/>
        <end position="532"/>
    </location>
</feature>
<evidence type="ECO:0000313" key="7">
    <source>
        <dbReference type="EMBL" id="CEF64907.1"/>
    </source>
</evidence>
<feature type="transmembrane region" description="Helical" evidence="5">
    <location>
        <begin position="177"/>
        <end position="196"/>
    </location>
</feature>
<dbReference type="EMBL" id="LN609528">
    <property type="protein sequence ID" value="CEF64907.1"/>
    <property type="molecule type" value="Genomic_DNA"/>
</dbReference>
<feature type="transmembrane region" description="Helical" evidence="5">
    <location>
        <begin position="234"/>
        <end position="257"/>
    </location>
</feature>
<feature type="transmembrane region" description="Helical" evidence="5">
    <location>
        <begin position="391"/>
        <end position="412"/>
    </location>
</feature>
<keyword evidence="3 5" id="KW-1133">Transmembrane helix</keyword>
<evidence type="ECO:0000313" key="8">
    <source>
        <dbReference type="Proteomes" id="UP000035682"/>
    </source>
</evidence>
<gene>
    <name evidence="7 9 10" type="ORF">SRAE_1000316000</name>
</gene>
<keyword evidence="2 5" id="KW-0812">Transmembrane</keyword>
<dbReference type="Pfam" id="PF07690">
    <property type="entry name" value="MFS_1"/>
    <property type="match status" value="1"/>
</dbReference>
<feature type="transmembrane region" description="Helical" evidence="5">
    <location>
        <begin position="145"/>
        <end position="165"/>
    </location>
</feature>
<evidence type="ECO:0000256" key="4">
    <source>
        <dbReference type="ARBA" id="ARBA00023136"/>
    </source>
</evidence>
<feature type="transmembrane region" description="Helical" evidence="5">
    <location>
        <begin position="202"/>
        <end position="222"/>
    </location>
</feature>
<dbReference type="CTD" id="36377272"/>
<feature type="transmembrane region" description="Helical" evidence="5">
    <location>
        <begin position="444"/>
        <end position="467"/>
    </location>
</feature>
<dbReference type="PROSITE" id="PS50850">
    <property type="entry name" value="MFS"/>
    <property type="match status" value="1"/>
</dbReference>
<organism evidence="7">
    <name type="scientific">Strongyloides ratti</name>
    <name type="common">Parasitic roundworm</name>
    <dbReference type="NCBI Taxonomy" id="34506"/>
    <lineage>
        <taxon>Eukaryota</taxon>
        <taxon>Metazoa</taxon>
        <taxon>Ecdysozoa</taxon>
        <taxon>Nematoda</taxon>
        <taxon>Chromadorea</taxon>
        <taxon>Rhabditida</taxon>
        <taxon>Tylenchina</taxon>
        <taxon>Panagrolaimomorpha</taxon>
        <taxon>Strongyloidoidea</taxon>
        <taxon>Strongyloididae</taxon>
        <taxon>Strongyloides</taxon>
    </lineage>
</organism>
<evidence type="ECO:0000256" key="1">
    <source>
        <dbReference type="ARBA" id="ARBA00004141"/>
    </source>
</evidence>
<dbReference type="PANTHER" id="PTHR24064">
    <property type="entry name" value="SOLUTE CARRIER FAMILY 22 MEMBER"/>
    <property type="match status" value="1"/>
</dbReference>
<feature type="transmembrane region" description="Helical" evidence="5">
    <location>
        <begin position="357"/>
        <end position="379"/>
    </location>
</feature>
<dbReference type="STRING" id="34506.A0A090L5A4"/>
<dbReference type="WormBase" id="SRAE_1000316000">
    <property type="protein sequence ID" value="SRP00790"/>
    <property type="gene ID" value="WBGene00259777"/>
</dbReference>
<evidence type="ECO:0000313" key="10">
    <source>
        <dbReference type="WormBase" id="SRAE_1000316000"/>
    </source>
</evidence>
<evidence type="ECO:0000256" key="2">
    <source>
        <dbReference type="ARBA" id="ARBA00022692"/>
    </source>
</evidence>
<evidence type="ECO:0000313" key="9">
    <source>
        <dbReference type="WBParaSite" id="SRAE_1000316000.1"/>
    </source>
</evidence>
<protein>
    <submittedName>
        <fullName evidence="7 9">Solute carrier family 22 member 13</fullName>
    </submittedName>
</protein>
<dbReference type="GO" id="GO:0016020">
    <property type="term" value="C:membrane"/>
    <property type="evidence" value="ECO:0007669"/>
    <property type="project" value="UniProtKB-SubCell"/>
</dbReference>
<dbReference type="SUPFAM" id="SSF103473">
    <property type="entry name" value="MFS general substrate transporter"/>
    <property type="match status" value="1"/>
</dbReference>
<keyword evidence="8" id="KW-1185">Reference proteome</keyword>
<dbReference type="RefSeq" id="XP_024504108.1">
    <property type="nucleotide sequence ID" value="XM_024650319.1"/>
</dbReference>
<proteinExistence type="predicted"/>
<evidence type="ECO:0000259" key="6">
    <source>
        <dbReference type="PROSITE" id="PS50850"/>
    </source>
</evidence>
<feature type="transmembrane region" description="Helical" evidence="5">
    <location>
        <begin position="510"/>
        <end position="531"/>
    </location>
</feature>
<evidence type="ECO:0000256" key="3">
    <source>
        <dbReference type="ARBA" id="ARBA00022989"/>
    </source>
</evidence>
<feature type="transmembrane region" description="Helical" evidence="5">
    <location>
        <begin position="419"/>
        <end position="438"/>
    </location>
</feature>
<dbReference type="GO" id="GO:0022857">
    <property type="term" value="F:transmembrane transporter activity"/>
    <property type="evidence" value="ECO:0007669"/>
    <property type="project" value="InterPro"/>
</dbReference>
<dbReference type="GeneID" id="36377272"/>
<feature type="transmembrane region" description="Helical" evidence="5">
    <location>
        <begin position="97"/>
        <end position="125"/>
    </location>
</feature>
<dbReference type="OMA" id="TMSPAYM"/>
<keyword evidence="4 5" id="KW-0472">Membrane</keyword>
<reference evidence="9" key="2">
    <citation type="submission" date="2020-12" db="UniProtKB">
        <authorList>
            <consortium name="WormBaseParasite"/>
        </authorList>
    </citation>
    <scope>IDENTIFICATION</scope>
</reference>